<dbReference type="Proteomes" id="UP000024284">
    <property type="component" value="Unassembled WGS sequence"/>
</dbReference>
<evidence type="ECO:0000313" key="2">
    <source>
        <dbReference type="EMBL" id="KFG90008.1"/>
    </source>
</evidence>
<evidence type="ECO:0000256" key="1">
    <source>
        <dbReference type="SAM" id="MobiDB-lite"/>
    </source>
</evidence>
<reference evidence="2" key="1">
    <citation type="submission" date="2014-08" db="EMBL/GenBank/DDBJ databases">
        <title>Draft genome sequences of Sphingobium herbicidovorans.</title>
        <authorList>
            <person name="Gan H.M."/>
            <person name="Gan H.Y."/>
            <person name="Savka M.A."/>
        </authorList>
    </citation>
    <scope>NUCLEOTIDE SEQUENCE [LARGE SCALE GENOMIC DNA]</scope>
    <source>
        <strain evidence="2">NBRC 16415</strain>
    </source>
</reference>
<protein>
    <submittedName>
        <fullName evidence="2">Uncharacterized protein</fullName>
    </submittedName>
</protein>
<proteinExistence type="predicted"/>
<dbReference type="AlphaFoldDB" id="A0A086P9E0"/>
<sequence length="47" mass="5166">MMVEERMPDETLGKAARQGAAARKALPVDRSPEDNGVVYLKIPVNQL</sequence>
<dbReference type="PATRIC" id="fig|1219045.3.peg.2224"/>
<accession>A0A086P9E0</accession>
<keyword evidence="3" id="KW-1185">Reference proteome</keyword>
<dbReference type="EMBL" id="JFZA02000017">
    <property type="protein sequence ID" value="KFG90008.1"/>
    <property type="molecule type" value="Genomic_DNA"/>
</dbReference>
<organism evidence="2 3">
    <name type="scientific">Sphingobium herbicidovorans (strain ATCC 700291 / DSM 11019 / CCUG 56400 / KCTC 2939 / LMG 18315 / NBRC 16415 / MH)</name>
    <name type="common">Sphingomonas herbicidovorans</name>
    <dbReference type="NCBI Taxonomy" id="1219045"/>
    <lineage>
        <taxon>Bacteria</taxon>
        <taxon>Pseudomonadati</taxon>
        <taxon>Pseudomonadota</taxon>
        <taxon>Alphaproteobacteria</taxon>
        <taxon>Sphingomonadales</taxon>
        <taxon>Sphingomonadaceae</taxon>
        <taxon>Sphingobium</taxon>
    </lineage>
</organism>
<comment type="caution">
    <text evidence="2">The sequence shown here is derived from an EMBL/GenBank/DDBJ whole genome shotgun (WGS) entry which is preliminary data.</text>
</comment>
<gene>
    <name evidence="2" type="ORF">BV98_002181</name>
</gene>
<evidence type="ECO:0000313" key="3">
    <source>
        <dbReference type="Proteomes" id="UP000024284"/>
    </source>
</evidence>
<feature type="compositionally biased region" description="Low complexity" evidence="1">
    <location>
        <begin position="13"/>
        <end position="25"/>
    </location>
</feature>
<feature type="region of interest" description="Disordered" evidence="1">
    <location>
        <begin position="1"/>
        <end position="28"/>
    </location>
</feature>
<dbReference type="STRING" id="76947.GCA_002080435_01064"/>
<feature type="compositionally biased region" description="Basic and acidic residues" evidence="1">
    <location>
        <begin position="1"/>
        <end position="12"/>
    </location>
</feature>
<name>A0A086P9E0_SPHHM</name>